<sequence length="123" mass="13099">MVDKRRAIGAGWEARWKAFLAAFGPSAPSLRSMEVADVPTIGPKPRSAQLSGLAWEDLGLTASAPRTDRRAAVRRAAMAYHPDRFQRTFHKSLGAASAEQRSAVVSVAVAVTQAINALAASLE</sequence>
<proteinExistence type="predicted"/>
<organism evidence="1 2">
    <name type="scientific">Cafeteria roenbergensis</name>
    <name type="common">Marine flagellate</name>
    <dbReference type="NCBI Taxonomy" id="33653"/>
    <lineage>
        <taxon>Eukaryota</taxon>
        <taxon>Sar</taxon>
        <taxon>Stramenopiles</taxon>
        <taxon>Bigyra</taxon>
        <taxon>Opalozoa</taxon>
        <taxon>Bicosoecida</taxon>
        <taxon>Cafeteriaceae</taxon>
        <taxon>Cafeteria</taxon>
    </lineage>
</organism>
<dbReference type="SUPFAM" id="SSF46565">
    <property type="entry name" value="Chaperone J-domain"/>
    <property type="match status" value="1"/>
</dbReference>
<dbReference type="Proteomes" id="UP000323011">
    <property type="component" value="Unassembled WGS sequence"/>
</dbReference>
<gene>
    <name evidence="1" type="ORF">FNF29_06386</name>
</gene>
<name>A0A5A8C756_CAFRO</name>
<keyword evidence="2" id="KW-1185">Reference proteome</keyword>
<evidence type="ECO:0008006" key="3">
    <source>
        <dbReference type="Google" id="ProtNLM"/>
    </source>
</evidence>
<protein>
    <recommendedName>
        <fullName evidence="3">J domain-containing protein</fullName>
    </recommendedName>
</protein>
<accession>A0A5A8C756</accession>
<evidence type="ECO:0000313" key="1">
    <source>
        <dbReference type="EMBL" id="KAA0148912.1"/>
    </source>
</evidence>
<reference evidence="1 2" key="1">
    <citation type="submission" date="2019-07" db="EMBL/GenBank/DDBJ databases">
        <title>Genomes of Cafeteria roenbergensis.</title>
        <authorList>
            <person name="Fischer M.G."/>
            <person name="Hackl T."/>
            <person name="Roman M."/>
        </authorList>
    </citation>
    <scope>NUCLEOTIDE SEQUENCE [LARGE SCALE GENOMIC DNA]</scope>
    <source>
        <strain evidence="1 2">BVI</strain>
    </source>
</reference>
<comment type="caution">
    <text evidence="1">The sequence shown here is derived from an EMBL/GenBank/DDBJ whole genome shotgun (WGS) entry which is preliminary data.</text>
</comment>
<dbReference type="AlphaFoldDB" id="A0A5A8C756"/>
<evidence type="ECO:0000313" key="2">
    <source>
        <dbReference type="Proteomes" id="UP000323011"/>
    </source>
</evidence>
<dbReference type="EMBL" id="VLTN01000048">
    <property type="protein sequence ID" value="KAA0148912.1"/>
    <property type="molecule type" value="Genomic_DNA"/>
</dbReference>
<dbReference type="InterPro" id="IPR036869">
    <property type="entry name" value="J_dom_sf"/>
</dbReference>